<evidence type="ECO:0000256" key="1">
    <source>
        <dbReference type="SAM" id="MobiDB-lite"/>
    </source>
</evidence>
<keyword evidence="2" id="KW-0812">Transmembrane</keyword>
<keyword evidence="2" id="KW-1133">Transmembrane helix</keyword>
<reference evidence="3 4" key="1">
    <citation type="submission" date="2021-06" db="EMBL/GenBank/DDBJ databases">
        <authorList>
            <person name="Palmer J.M."/>
        </authorList>
    </citation>
    <scope>NUCLEOTIDE SEQUENCE [LARGE SCALE GENOMIC DNA]</scope>
    <source>
        <strain evidence="3 4">XR_2019</strain>
        <tissue evidence="3">Muscle</tissue>
    </source>
</reference>
<accession>A0ABV0WC17</accession>
<protein>
    <submittedName>
        <fullName evidence="3">Uncharacterized protein</fullName>
    </submittedName>
</protein>
<feature type="compositionally biased region" description="Basic and acidic residues" evidence="1">
    <location>
        <begin position="25"/>
        <end position="52"/>
    </location>
</feature>
<feature type="compositionally biased region" description="Polar residues" evidence="1">
    <location>
        <begin position="1"/>
        <end position="24"/>
    </location>
</feature>
<evidence type="ECO:0000313" key="4">
    <source>
        <dbReference type="Proteomes" id="UP001444071"/>
    </source>
</evidence>
<keyword evidence="2" id="KW-0472">Membrane</keyword>
<name>A0ABV0WC17_9TELE</name>
<evidence type="ECO:0000256" key="2">
    <source>
        <dbReference type="SAM" id="Phobius"/>
    </source>
</evidence>
<dbReference type="Proteomes" id="UP001444071">
    <property type="component" value="Unassembled WGS sequence"/>
</dbReference>
<dbReference type="EMBL" id="JAHRIM010041334">
    <property type="protein sequence ID" value="MEQ2267108.1"/>
    <property type="molecule type" value="Genomic_DNA"/>
</dbReference>
<gene>
    <name evidence="3" type="ORF">XENORESO_001755</name>
</gene>
<keyword evidence="4" id="KW-1185">Reference proteome</keyword>
<proteinExistence type="predicted"/>
<feature type="region of interest" description="Disordered" evidence="1">
    <location>
        <begin position="1"/>
        <end position="52"/>
    </location>
</feature>
<organism evidence="3 4">
    <name type="scientific">Xenotaenia resolanae</name>
    <dbReference type="NCBI Taxonomy" id="208358"/>
    <lineage>
        <taxon>Eukaryota</taxon>
        <taxon>Metazoa</taxon>
        <taxon>Chordata</taxon>
        <taxon>Craniata</taxon>
        <taxon>Vertebrata</taxon>
        <taxon>Euteleostomi</taxon>
        <taxon>Actinopterygii</taxon>
        <taxon>Neopterygii</taxon>
        <taxon>Teleostei</taxon>
        <taxon>Neoteleostei</taxon>
        <taxon>Acanthomorphata</taxon>
        <taxon>Ovalentaria</taxon>
        <taxon>Atherinomorphae</taxon>
        <taxon>Cyprinodontiformes</taxon>
        <taxon>Goodeidae</taxon>
        <taxon>Xenotaenia</taxon>
    </lineage>
</organism>
<evidence type="ECO:0000313" key="3">
    <source>
        <dbReference type="EMBL" id="MEQ2267108.1"/>
    </source>
</evidence>
<comment type="caution">
    <text evidence="3">The sequence shown here is derived from an EMBL/GenBank/DDBJ whole genome shotgun (WGS) entry which is preliminary data.</text>
</comment>
<feature type="transmembrane region" description="Helical" evidence="2">
    <location>
        <begin position="63"/>
        <end position="83"/>
    </location>
</feature>
<sequence>MGRETSCQGELSGTVPQLQLVRSNQQEHKEELETRDCPSLVRRDPPGTPEETRSLCLDVTSWILLYACSLAVAPLLLLTYLPVYSHNLCCLLLLKNNNSDSMLSHHLTQPPVSLNF</sequence>